<proteinExistence type="predicted"/>
<dbReference type="Pfam" id="PF08812">
    <property type="entry name" value="YtxC"/>
    <property type="match status" value="1"/>
</dbReference>
<name>A0ABS2P281_9BACI</name>
<evidence type="ECO:0000313" key="1">
    <source>
        <dbReference type="EMBL" id="MBM7620540.1"/>
    </source>
</evidence>
<protein>
    <submittedName>
        <fullName evidence="1">Sporulation protein YtxC</fullName>
    </submittedName>
</protein>
<reference evidence="1 2" key="1">
    <citation type="submission" date="2021-01" db="EMBL/GenBank/DDBJ databases">
        <title>Genomic Encyclopedia of Type Strains, Phase IV (KMG-IV): sequencing the most valuable type-strain genomes for metagenomic binning, comparative biology and taxonomic classification.</title>
        <authorList>
            <person name="Goeker M."/>
        </authorList>
    </citation>
    <scope>NUCLEOTIDE SEQUENCE [LARGE SCALE GENOMIC DNA]</scope>
    <source>
        <strain evidence="1 2">DSM 25879</strain>
    </source>
</reference>
<evidence type="ECO:0000313" key="2">
    <source>
        <dbReference type="Proteomes" id="UP000737402"/>
    </source>
</evidence>
<dbReference type="EMBL" id="JAFBED010000004">
    <property type="protein sequence ID" value="MBM7620540.1"/>
    <property type="molecule type" value="Genomic_DNA"/>
</dbReference>
<gene>
    <name evidence="1" type="ORF">JOC95_002393</name>
</gene>
<keyword evidence="2" id="KW-1185">Reference proteome</keyword>
<dbReference type="RefSeq" id="WP_204416264.1">
    <property type="nucleotide sequence ID" value="NZ_JAFBED010000004.1"/>
</dbReference>
<sequence length="278" mass="33286">MFEISFRDELDAKTVFLRILETNPEGDSILSLHKEKIVVESKDIDFYQHAIIPALKSFITRVKEKEYIVSTLENTFYFRDEEEHEQILCILQSIFQGERSDIPNLPPIQEREKQLDSIIQGFFLEPVSFSFDSFLTFRLKEYYDTLQIYLEAAIDEYKLEQEYQSFIHQLRELLNSTESKLNEVHLVYQYQFDFYDDSLNHITKNQLIKYMNRTHFNNYSYYIDSVVLAPLVSIAPSKLFLYTDNIDHQLVETIRNIFEERTEILPFHYFGRKKSKID</sequence>
<organism evidence="1 2">
    <name type="scientific">Sutcliffiella tianshenii</name>
    <dbReference type="NCBI Taxonomy" id="1463404"/>
    <lineage>
        <taxon>Bacteria</taxon>
        <taxon>Bacillati</taxon>
        <taxon>Bacillota</taxon>
        <taxon>Bacilli</taxon>
        <taxon>Bacillales</taxon>
        <taxon>Bacillaceae</taxon>
        <taxon>Sutcliffiella</taxon>
    </lineage>
</organism>
<comment type="caution">
    <text evidence="1">The sequence shown here is derived from an EMBL/GenBank/DDBJ whole genome shotgun (WGS) entry which is preliminary data.</text>
</comment>
<accession>A0ABS2P281</accession>
<dbReference type="InterPro" id="IPR014199">
    <property type="entry name" value="Spore_YtxC"/>
</dbReference>
<dbReference type="Proteomes" id="UP000737402">
    <property type="component" value="Unassembled WGS sequence"/>
</dbReference>